<feature type="non-terminal residue" evidence="2">
    <location>
        <position position="1"/>
    </location>
</feature>
<evidence type="ECO:0000256" key="1">
    <source>
        <dbReference type="SAM" id="Phobius"/>
    </source>
</evidence>
<accession>A0A0S3RDX5</accession>
<sequence length="84" mass="9250">CRSKQEKGFLDVDFRTNTFVCCDGLSWRRAFGLASAWSVMCLSASSDKQLIIKILLLLQSAKILLGFTFVLTTCNEESIGGKPA</sequence>
<dbReference type="EMBL" id="AP015035">
    <property type="protein sequence ID" value="BAT78819.1"/>
    <property type="molecule type" value="Genomic_DNA"/>
</dbReference>
<reference evidence="2 3" key="1">
    <citation type="journal article" date="2015" name="Sci. Rep.">
        <title>The power of single molecule real-time sequencing technology in the de novo assembly of a eukaryotic genome.</title>
        <authorList>
            <person name="Sakai H."/>
            <person name="Naito K."/>
            <person name="Ogiso-Tanaka E."/>
            <person name="Takahashi Y."/>
            <person name="Iseki K."/>
            <person name="Muto C."/>
            <person name="Satou K."/>
            <person name="Teruya K."/>
            <person name="Shiroma A."/>
            <person name="Shimoji M."/>
            <person name="Hirano T."/>
            <person name="Itoh T."/>
            <person name="Kaga A."/>
            <person name="Tomooka N."/>
        </authorList>
    </citation>
    <scope>NUCLEOTIDE SEQUENCE [LARGE SCALE GENOMIC DNA]</scope>
    <source>
        <strain evidence="3">cv. Shumari</strain>
    </source>
</reference>
<keyword evidence="1" id="KW-1133">Transmembrane helix</keyword>
<proteinExistence type="predicted"/>
<evidence type="ECO:0000313" key="2">
    <source>
        <dbReference type="EMBL" id="BAT78819.1"/>
    </source>
</evidence>
<feature type="transmembrane region" description="Helical" evidence="1">
    <location>
        <begin position="50"/>
        <end position="71"/>
    </location>
</feature>
<keyword evidence="1" id="KW-0812">Transmembrane</keyword>
<gene>
    <name evidence="2" type="primary">Vigan.02G155600</name>
    <name evidence="2" type="ORF">VIGAN_02155600</name>
</gene>
<name>A0A0S3RDX5_PHAAN</name>
<evidence type="ECO:0000313" key="3">
    <source>
        <dbReference type="Proteomes" id="UP000291084"/>
    </source>
</evidence>
<protein>
    <submittedName>
        <fullName evidence="2">Uncharacterized protein</fullName>
    </submittedName>
</protein>
<organism evidence="2 3">
    <name type="scientific">Vigna angularis var. angularis</name>
    <dbReference type="NCBI Taxonomy" id="157739"/>
    <lineage>
        <taxon>Eukaryota</taxon>
        <taxon>Viridiplantae</taxon>
        <taxon>Streptophyta</taxon>
        <taxon>Embryophyta</taxon>
        <taxon>Tracheophyta</taxon>
        <taxon>Spermatophyta</taxon>
        <taxon>Magnoliopsida</taxon>
        <taxon>eudicotyledons</taxon>
        <taxon>Gunneridae</taxon>
        <taxon>Pentapetalae</taxon>
        <taxon>rosids</taxon>
        <taxon>fabids</taxon>
        <taxon>Fabales</taxon>
        <taxon>Fabaceae</taxon>
        <taxon>Papilionoideae</taxon>
        <taxon>50 kb inversion clade</taxon>
        <taxon>NPAAA clade</taxon>
        <taxon>indigoferoid/millettioid clade</taxon>
        <taxon>Phaseoleae</taxon>
        <taxon>Vigna</taxon>
    </lineage>
</organism>
<keyword evidence="1" id="KW-0472">Membrane</keyword>
<keyword evidence="3" id="KW-1185">Reference proteome</keyword>
<dbReference type="Proteomes" id="UP000291084">
    <property type="component" value="Chromosome 2"/>
</dbReference>
<dbReference type="AlphaFoldDB" id="A0A0S3RDX5"/>